<organism evidence="1 2">
    <name type="scientific">Mycena metata</name>
    <dbReference type="NCBI Taxonomy" id="1033252"/>
    <lineage>
        <taxon>Eukaryota</taxon>
        <taxon>Fungi</taxon>
        <taxon>Dikarya</taxon>
        <taxon>Basidiomycota</taxon>
        <taxon>Agaricomycotina</taxon>
        <taxon>Agaricomycetes</taxon>
        <taxon>Agaricomycetidae</taxon>
        <taxon>Agaricales</taxon>
        <taxon>Marasmiineae</taxon>
        <taxon>Mycenaceae</taxon>
        <taxon>Mycena</taxon>
    </lineage>
</organism>
<dbReference type="EMBL" id="JARKIB010000009">
    <property type="protein sequence ID" value="KAJ7776352.1"/>
    <property type="molecule type" value="Genomic_DNA"/>
</dbReference>
<reference evidence="1" key="1">
    <citation type="submission" date="2023-03" db="EMBL/GenBank/DDBJ databases">
        <title>Massive genome expansion in bonnet fungi (Mycena s.s.) driven by repeated elements and novel gene families across ecological guilds.</title>
        <authorList>
            <consortium name="Lawrence Berkeley National Laboratory"/>
            <person name="Harder C.B."/>
            <person name="Miyauchi S."/>
            <person name="Viragh M."/>
            <person name="Kuo A."/>
            <person name="Thoen E."/>
            <person name="Andreopoulos B."/>
            <person name="Lu D."/>
            <person name="Skrede I."/>
            <person name="Drula E."/>
            <person name="Henrissat B."/>
            <person name="Morin E."/>
            <person name="Kohler A."/>
            <person name="Barry K."/>
            <person name="LaButti K."/>
            <person name="Morin E."/>
            <person name="Salamov A."/>
            <person name="Lipzen A."/>
            <person name="Mereny Z."/>
            <person name="Hegedus B."/>
            <person name="Baldrian P."/>
            <person name="Stursova M."/>
            <person name="Weitz H."/>
            <person name="Taylor A."/>
            <person name="Grigoriev I.V."/>
            <person name="Nagy L.G."/>
            <person name="Martin F."/>
            <person name="Kauserud H."/>
        </authorList>
    </citation>
    <scope>NUCLEOTIDE SEQUENCE</scope>
    <source>
        <strain evidence="1">CBHHK182m</strain>
    </source>
</reference>
<dbReference type="AlphaFoldDB" id="A0AAD7K5Z5"/>
<evidence type="ECO:0008006" key="3">
    <source>
        <dbReference type="Google" id="ProtNLM"/>
    </source>
</evidence>
<protein>
    <recommendedName>
        <fullName evidence="3">BTB domain-containing protein</fullName>
    </recommendedName>
</protein>
<dbReference type="Proteomes" id="UP001215598">
    <property type="component" value="Unassembled WGS sequence"/>
</dbReference>
<comment type="caution">
    <text evidence="1">The sequence shown here is derived from an EMBL/GenBank/DDBJ whole genome shotgun (WGS) entry which is preliminary data.</text>
</comment>
<sequence length="340" mass="37626">MPDSEDGKGDRVYLHPATYTQTSPESSTVSLSISNTFLPTAQLRPETPNLILLASDLTFFYVHSQVLQDASDNRFHSLLPAHSPGSEDEPSILSIPETSPVLNIFYTRFTASTLHIYGINPNQRYASFARNKIEGTGRTSSFVLNFDFQIQPSTPLFTLLLSYAPHVPMDLYSLAGQHNFDDLAVAASAHLLSYDLSRLTDAAAQQMGAIYLKRQVAWRSELFFLHLGRMEALKRALLPPPGAHQPTRGCSVDQQRALAREWALASARLAMDLRPDISTHALELALLSLAAHLTCALCQNTLKARVRNLTEQWAIVKVCSGFLLPVRCGWCVAANDMTRT</sequence>
<gene>
    <name evidence="1" type="ORF">B0H16DRAFT_1712728</name>
</gene>
<proteinExistence type="predicted"/>
<keyword evidence="2" id="KW-1185">Reference proteome</keyword>
<accession>A0AAD7K5Z5</accession>
<evidence type="ECO:0000313" key="2">
    <source>
        <dbReference type="Proteomes" id="UP001215598"/>
    </source>
</evidence>
<evidence type="ECO:0000313" key="1">
    <source>
        <dbReference type="EMBL" id="KAJ7776352.1"/>
    </source>
</evidence>
<name>A0AAD7K5Z5_9AGAR</name>